<dbReference type="SMART" id="SM00271">
    <property type="entry name" value="DnaJ"/>
    <property type="match status" value="1"/>
</dbReference>
<dbReference type="InterPro" id="IPR018253">
    <property type="entry name" value="DnaJ_domain_CS"/>
</dbReference>
<dbReference type="SUPFAM" id="SSF46565">
    <property type="entry name" value="Chaperone J-domain"/>
    <property type="match status" value="1"/>
</dbReference>
<proteinExistence type="predicted"/>
<evidence type="ECO:0000256" key="2">
    <source>
        <dbReference type="SAM" id="MobiDB-lite"/>
    </source>
</evidence>
<dbReference type="InterPro" id="IPR052814">
    <property type="entry name" value="Peroxisomal_DnaJ"/>
</dbReference>
<dbReference type="PROSITE" id="PS00636">
    <property type="entry name" value="DNAJ_1"/>
    <property type="match status" value="1"/>
</dbReference>
<evidence type="ECO:0000313" key="4">
    <source>
        <dbReference type="EMBL" id="TCD65804.1"/>
    </source>
</evidence>
<keyword evidence="5" id="KW-1185">Reference proteome</keyword>
<dbReference type="Pfam" id="PF00226">
    <property type="entry name" value="DnaJ"/>
    <property type="match status" value="1"/>
</dbReference>
<reference evidence="4 5" key="1">
    <citation type="submission" date="2018-11" db="EMBL/GenBank/DDBJ databases">
        <title>Genome assembly of Steccherinum ochraceum LE-BIN_3174, the white-rot fungus of the Steccherinaceae family (The Residual Polyporoid clade, Polyporales, Basidiomycota).</title>
        <authorList>
            <person name="Fedorova T.V."/>
            <person name="Glazunova O.A."/>
            <person name="Landesman E.O."/>
            <person name="Moiseenko K.V."/>
            <person name="Psurtseva N.V."/>
            <person name="Savinova O.S."/>
            <person name="Shakhova N.V."/>
            <person name="Tyazhelova T.V."/>
            <person name="Vasina D.V."/>
        </authorList>
    </citation>
    <scope>NUCLEOTIDE SEQUENCE [LARGE SCALE GENOMIC DNA]</scope>
    <source>
        <strain evidence="4 5">LE-BIN_3174</strain>
    </source>
</reference>
<feature type="region of interest" description="Disordered" evidence="2">
    <location>
        <begin position="450"/>
        <end position="503"/>
    </location>
</feature>
<feature type="compositionally biased region" description="Low complexity" evidence="2">
    <location>
        <begin position="152"/>
        <end position="202"/>
    </location>
</feature>
<dbReference type="PANTHER" id="PTHR45006">
    <property type="entry name" value="DNAJ-LIKE PROTEIN 1"/>
    <property type="match status" value="1"/>
</dbReference>
<dbReference type="GO" id="GO:0005829">
    <property type="term" value="C:cytosol"/>
    <property type="evidence" value="ECO:0007669"/>
    <property type="project" value="TreeGrafter"/>
</dbReference>
<evidence type="ECO:0000313" key="5">
    <source>
        <dbReference type="Proteomes" id="UP000292702"/>
    </source>
</evidence>
<name>A0A4R0RTD0_9APHY</name>
<dbReference type="InterPro" id="IPR026894">
    <property type="entry name" value="DnaJ_X"/>
</dbReference>
<evidence type="ECO:0000259" key="3">
    <source>
        <dbReference type="PROSITE" id="PS50076"/>
    </source>
</evidence>
<feature type="domain" description="J" evidence="3">
    <location>
        <begin position="7"/>
        <end position="71"/>
    </location>
</feature>
<dbReference type="STRING" id="92696.A0A4R0RTD0"/>
<organism evidence="4 5">
    <name type="scientific">Steccherinum ochraceum</name>
    <dbReference type="NCBI Taxonomy" id="92696"/>
    <lineage>
        <taxon>Eukaryota</taxon>
        <taxon>Fungi</taxon>
        <taxon>Dikarya</taxon>
        <taxon>Basidiomycota</taxon>
        <taxon>Agaricomycotina</taxon>
        <taxon>Agaricomycetes</taxon>
        <taxon>Polyporales</taxon>
        <taxon>Steccherinaceae</taxon>
        <taxon>Steccherinum</taxon>
    </lineage>
</organism>
<evidence type="ECO:0000256" key="1">
    <source>
        <dbReference type="SAM" id="Coils"/>
    </source>
</evidence>
<dbReference type="InterPro" id="IPR001623">
    <property type="entry name" value="DnaJ_domain"/>
</dbReference>
<dbReference type="InterPro" id="IPR036869">
    <property type="entry name" value="J_dom_sf"/>
</dbReference>
<feature type="compositionally biased region" description="Basic and acidic residues" evidence="2">
    <location>
        <begin position="227"/>
        <end position="242"/>
    </location>
</feature>
<dbReference type="Pfam" id="PF14308">
    <property type="entry name" value="DnaJ-X"/>
    <property type="match status" value="1"/>
</dbReference>
<dbReference type="CDD" id="cd06257">
    <property type="entry name" value="DnaJ"/>
    <property type="match status" value="1"/>
</dbReference>
<accession>A0A4R0RTD0</accession>
<sequence length="503" mass="54933">MAPVETEYYDLLGVPTDVSDVDLKKAYRKQAIKYHPDKNPSPDAEEKFKDISKAYQVLSDSNLRAVYDRNGAKMVDKEGGVSMEDAAGFFANVFGGDRFNDYIGEISLMKEMTSVATTMMTEEEKAEMEKEMNEAGVGGGVATPPSRPVSGAASAEPASTPATETPTNPTTAAPQPQHPTTNGTTASSHLHVVSSPSPAPSSTTGSNDVNRATSPKGKGKGASKLSPEQKKKLQDLEDERRKNMQARVETLRVKLVERLRPFVEAKHPGEKEDPETKAFEAKMKREADDLKLESFGVELLHTIGNVYMMKATSFLKSRKFLGIPGFFSRLKEKGAVAKDAWGVIGSAIGVQNLMQEMERLQLKGEVAEEELRALEEDVTGKIMLASWRGTRFEVVQVLREVVDLVLKEPGVSDLVLYNRAKALLITGAIFKNTIPDESDAERRELERMVAEAAAGKSKHHQMQAQARAAAKAKQREAHTSTHGHLTPAKEQGAATPEKEKAQA</sequence>
<dbReference type="GO" id="GO:0016558">
    <property type="term" value="P:protein import into peroxisome matrix"/>
    <property type="evidence" value="ECO:0007669"/>
    <property type="project" value="TreeGrafter"/>
</dbReference>
<dbReference type="EMBL" id="RWJN01000163">
    <property type="protein sequence ID" value="TCD65804.1"/>
    <property type="molecule type" value="Genomic_DNA"/>
</dbReference>
<gene>
    <name evidence="4" type="ORF">EIP91_002197</name>
</gene>
<dbReference type="PRINTS" id="PR00625">
    <property type="entry name" value="JDOMAIN"/>
</dbReference>
<feature type="region of interest" description="Disordered" evidence="2">
    <location>
        <begin position="122"/>
        <end position="242"/>
    </location>
</feature>
<protein>
    <recommendedName>
        <fullName evidence="3">J domain-containing protein</fullName>
    </recommendedName>
</protein>
<dbReference type="Proteomes" id="UP000292702">
    <property type="component" value="Unassembled WGS sequence"/>
</dbReference>
<dbReference type="AlphaFoldDB" id="A0A4R0RTD0"/>
<dbReference type="Gene3D" id="1.10.287.110">
    <property type="entry name" value="DnaJ domain"/>
    <property type="match status" value="1"/>
</dbReference>
<comment type="caution">
    <text evidence="4">The sequence shown here is derived from an EMBL/GenBank/DDBJ whole genome shotgun (WGS) entry which is preliminary data.</text>
</comment>
<dbReference type="PROSITE" id="PS50076">
    <property type="entry name" value="DNAJ_2"/>
    <property type="match status" value="1"/>
</dbReference>
<dbReference type="OrthoDB" id="552049at2759"/>
<feature type="coiled-coil region" evidence="1">
    <location>
        <begin position="350"/>
        <end position="377"/>
    </location>
</feature>
<keyword evidence="1" id="KW-0175">Coiled coil</keyword>
<feature type="compositionally biased region" description="Polar residues" evidence="2">
    <location>
        <begin position="203"/>
        <end position="213"/>
    </location>
</feature>
<dbReference type="PANTHER" id="PTHR45006:SF1">
    <property type="entry name" value="DNAJ-LIKE PROTEIN 1"/>
    <property type="match status" value="1"/>
</dbReference>